<evidence type="ECO:0000313" key="1">
    <source>
        <dbReference type="EMBL" id="ERN41374.1"/>
    </source>
</evidence>
<protein>
    <recommendedName>
        <fullName evidence="3">Helix-turn-helix domain protein</fullName>
    </recommendedName>
</protein>
<dbReference type="InParanoid" id="U5DLC0"/>
<dbReference type="AlphaFoldDB" id="U5DLC0"/>
<gene>
    <name evidence="1" type="ORF">KR51_00019420</name>
</gene>
<dbReference type="eggNOG" id="ENOG5033AU0">
    <property type="taxonomic scope" value="Bacteria"/>
</dbReference>
<dbReference type="EMBL" id="ASSJ01000049">
    <property type="protein sequence ID" value="ERN41374.1"/>
    <property type="molecule type" value="Genomic_DNA"/>
</dbReference>
<evidence type="ECO:0008006" key="3">
    <source>
        <dbReference type="Google" id="ProtNLM"/>
    </source>
</evidence>
<comment type="caution">
    <text evidence="1">The sequence shown here is derived from an EMBL/GenBank/DDBJ whole genome shotgun (WGS) entry which is preliminary data.</text>
</comment>
<reference evidence="1 2" key="1">
    <citation type="submission" date="2013-05" db="EMBL/GenBank/DDBJ databases">
        <title>Draft genome sequence of Rubidibacter lacunae KORDI 51-2.</title>
        <authorList>
            <person name="Choi D.H."/>
            <person name="Noh J.H."/>
            <person name="Kwon K.-K."/>
            <person name="Lee J.-H."/>
            <person name="Ryu J.-Y."/>
        </authorList>
    </citation>
    <scope>NUCLEOTIDE SEQUENCE [LARGE SCALE GENOMIC DNA]</scope>
    <source>
        <strain evidence="1 2">KORDI 51-2</strain>
    </source>
</reference>
<keyword evidence="2" id="KW-1185">Reference proteome</keyword>
<name>U5DLC0_9CHRO</name>
<accession>U5DLC0</accession>
<dbReference type="Proteomes" id="UP000016960">
    <property type="component" value="Unassembled WGS sequence"/>
</dbReference>
<organism evidence="1 2">
    <name type="scientific">Rubidibacter lacunae KORDI 51-2</name>
    <dbReference type="NCBI Taxonomy" id="582515"/>
    <lineage>
        <taxon>Bacteria</taxon>
        <taxon>Bacillati</taxon>
        <taxon>Cyanobacteriota</taxon>
        <taxon>Cyanophyceae</taxon>
        <taxon>Oscillatoriophycideae</taxon>
        <taxon>Chroococcales</taxon>
        <taxon>Aphanothecaceae</taxon>
        <taxon>Rubidibacter</taxon>
    </lineage>
</organism>
<evidence type="ECO:0000313" key="2">
    <source>
        <dbReference type="Proteomes" id="UP000016960"/>
    </source>
</evidence>
<sequence length="69" mass="8124">MTEKLWKSTREATEDLDISRWTLARMRSDGTLQIGTHYRIKSRSGAARPSYQWNVIAITRVLNKPLEYR</sequence>
<proteinExistence type="predicted"/>